<feature type="transmembrane region" description="Helical" evidence="1">
    <location>
        <begin position="21"/>
        <end position="40"/>
    </location>
</feature>
<name>A0A6C0K9L0_9ZZZZ</name>
<reference evidence="2" key="1">
    <citation type="journal article" date="2020" name="Nature">
        <title>Giant virus diversity and host interactions through global metagenomics.</title>
        <authorList>
            <person name="Schulz F."/>
            <person name="Roux S."/>
            <person name="Paez-Espino D."/>
            <person name="Jungbluth S."/>
            <person name="Walsh D.A."/>
            <person name="Denef V.J."/>
            <person name="McMahon K.D."/>
            <person name="Konstantinidis K.T."/>
            <person name="Eloe-Fadrosh E.A."/>
            <person name="Kyrpides N.C."/>
            <person name="Woyke T."/>
        </authorList>
    </citation>
    <scope>NUCLEOTIDE SEQUENCE</scope>
    <source>
        <strain evidence="2">GVMAG-S-1102113-126</strain>
    </source>
</reference>
<accession>A0A6C0K9L0</accession>
<protein>
    <submittedName>
        <fullName evidence="2">Uncharacterized protein</fullName>
    </submittedName>
</protein>
<sequence length="85" mass="9823">MARISLATFTLVGVLRIREKWIVLLGWPIWPVMALCYRNSIAAYRRKDPNWVLFHAAFHVCVGTGHAYVVRALFKKINHSKSNEI</sequence>
<dbReference type="AlphaFoldDB" id="A0A6C0K9L0"/>
<keyword evidence="1" id="KW-1133">Transmembrane helix</keyword>
<organism evidence="2">
    <name type="scientific">viral metagenome</name>
    <dbReference type="NCBI Taxonomy" id="1070528"/>
    <lineage>
        <taxon>unclassified sequences</taxon>
        <taxon>metagenomes</taxon>
        <taxon>organismal metagenomes</taxon>
    </lineage>
</organism>
<keyword evidence="1" id="KW-0472">Membrane</keyword>
<evidence type="ECO:0000313" key="2">
    <source>
        <dbReference type="EMBL" id="QHU14745.1"/>
    </source>
</evidence>
<proteinExistence type="predicted"/>
<keyword evidence="1" id="KW-0812">Transmembrane</keyword>
<feature type="transmembrane region" description="Helical" evidence="1">
    <location>
        <begin position="52"/>
        <end position="74"/>
    </location>
</feature>
<dbReference type="EMBL" id="MN740846">
    <property type="protein sequence ID" value="QHU14745.1"/>
    <property type="molecule type" value="Genomic_DNA"/>
</dbReference>
<evidence type="ECO:0000256" key="1">
    <source>
        <dbReference type="SAM" id="Phobius"/>
    </source>
</evidence>